<dbReference type="InterPro" id="IPR036812">
    <property type="entry name" value="NAD(P)_OxRdtase_dom_sf"/>
</dbReference>
<dbReference type="Gene3D" id="3.20.20.100">
    <property type="entry name" value="NADP-dependent oxidoreductase domain"/>
    <property type="match status" value="1"/>
</dbReference>
<protein>
    <submittedName>
        <fullName evidence="8">Aldo/keto reductase</fullName>
    </submittedName>
</protein>
<dbReference type="PROSITE" id="PS00798">
    <property type="entry name" value="ALDOKETO_REDUCTASE_1"/>
    <property type="match status" value="1"/>
</dbReference>
<dbReference type="Proteomes" id="UP000703269">
    <property type="component" value="Unassembled WGS sequence"/>
</dbReference>
<dbReference type="PANTHER" id="PTHR43827:SF3">
    <property type="entry name" value="NADP-DEPENDENT OXIDOREDUCTASE DOMAIN-CONTAINING PROTEIN"/>
    <property type="match status" value="1"/>
</dbReference>
<dbReference type="PRINTS" id="PR00069">
    <property type="entry name" value="ALDKETRDTASE"/>
</dbReference>
<dbReference type="InterPro" id="IPR018170">
    <property type="entry name" value="Aldo/ket_reductase_CS"/>
</dbReference>
<dbReference type="EMBL" id="BPQB01000014">
    <property type="protein sequence ID" value="GJE89884.1"/>
    <property type="molecule type" value="Genomic_DNA"/>
</dbReference>
<evidence type="ECO:0000256" key="3">
    <source>
        <dbReference type="ARBA" id="ARBA00023002"/>
    </source>
</evidence>
<sequence length="317" mass="35388">MSTGAAPVPYFTLNNGVKMPGVGKGCWLGPEGGLDIAEEMCRNALRVGYRHIDTAAGYKNEEQVGKAIRESGIPREEIFVTTKLKMSDAHRVREAFEDSLKALDIGYIDLYLVHWPLVLTPDWSRTLSVEEHPNFVDVWADMEKLLDTGNVRAIGISNFSIQHLETLLLHAKVVPVINQVEIHPYLPQHELKAYCEAHGILLTAYSPFGQGNSLFFSDPDFAKIAETHQVTPAQVVISWLVQRGTPPVAKSANVDRMRANISLVELSSEEMHIIDDIHKKPGAHRGLVKYDATEGTAFGWTYEQLGWNRTKEGFVKD</sequence>
<evidence type="ECO:0000313" key="9">
    <source>
        <dbReference type="Proteomes" id="UP000703269"/>
    </source>
</evidence>
<organism evidence="8 9">
    <name type="scientific">Phanerochaete sordida</name>
    <dbReference type="NCBI Taxonomy" id="48140"/>
    <lineage>
        <taxon>Eukaryota</taxon>
        <taxon>Fungi</taxon>
        <taxon>Dikarya</taxon>
        <taxon>Basidiomycota</taxon>
        <taxon>Agaricomycotina</taxon>
        <taxon>Agaricomycetes</taxon>
        <taxon>Polyporales</taxon>
        <taxon>Phanerochaetaceae</taxon>
        <taxon>Phanerochaete</taxon>
    </lineage>
</organism>
<dbReference type="AlphaFoldDB" id="A0A9P3G9K3"/>
<keyword evidence="9" id="KW-1185">Reference proteome</keyword>
<dbReference type="InterPro" id="IPR023210">
    <property type="entry name" value="NADP_OxRdtase_dom"/>
</dbReference>
<feature type="domain" description="NADP-dependent oxidoreductase" evidence="7">
    <location>
        <begin position="37"/>
        <end position="277"/>
    </location>
</feature>
<evidence type="ECO:0000256" key="6">
    <source>
        <dbReference type="PIRSR" id="PIRSR000097-3"/>
    </source>
</evidence>
<dbReference type="OrthoDB" id="5945798at2759"/>
<dbReference type="PROSITE" id="PS00063">
    <property type="entry name" value="ALDOKETO_REDUCTASE_3"/>
    <property type="match status" value="1"/>
</dbReference>
<dbReference type="PIRSF" id="PIRSF000097">
    <property type="entry name" value="AKR"/>
    <property type="match status" value="1"/>
</dbReference>
<evidence type="ECO:0000313" key="8">
    <source>
        <dbReference type="EMBL" id="GJE89884.1"/>
    </source>
</evidence>
<gene>
    <name evidence="8" type="ORF">PsYK624_059960</name>
</gene>
<comment type="caution">
    <text evidence="8">The sequence shown here is derived from an EMBL/GenBank/DDBJ whole genome shotgun (WGS) entry which is preliminary data.</text>
</comment>
<dbReference type="PANTHER" id="PTHR43827">
    <property type="entry name" value="2,5-DIKETO-D-GLUCONIC ACID REDUCTASE"/>
    <property type="match status" value="1"/>
</dbReference>
<evidence type="ECO:0000256" key="2">
    <source>
        <dbReference type="ARBA" id="ARBA00022857"/>
    </source>
</evidence>
<evidence type="ECO:0000256" key="1">
    <source>
        <dbReference type="ARBA" id="ARBA00007905"/>
    </source>
</evidence>
<reference evidence="8 9" key="1">
    <citation type="submission" date="2021-08" db="EMBL/GenBank/DDBJ databases">
        <title>Draft Genome Sequence of Phanerochaete sordida strain YK-624.</title>
        <authorList>
            <person name="Mori T."/>
            <person name="Dohra H."/>
            <person name="Suzuki T."/>
            <person name="Kawagishi H."/>
            <person name="Hirai H."/>
        </authorList>
    </citation>
    <scope>NUCLEOTIDE SEQUENCE [LARGE SCALE GENOMIC DNA]</scope>
    <source>
        <strain evidence="8 9">YK-624</strain>
    </source>
</reference>
<proteinExistence type="inferred from homology"/>
<name>A0A9P3G9K3_9APHY</name>
<feature type="binding site" evidence="5">
    <location>
        <position position="114"/>
    </location>
    <ligand>
        <name>substrate</name>
    </ligand>
</feature>
<feature type="site" description="Lowers pKa of active site Tyr" evidence="6">
    <location>
        <position position="83"/>
    </location>
</feature>
<dbReference type="PROSITE" id="PS00062">
    <property type="entry name" value="ALDOKETO_REDUCTASE_2"/>
    <property type="match status" value="1"/>
</dbReference>
<accession>A0A9P3G9K3</accession>
<dbReference type="FunFam" id="3.20.20.100:FF:000002">
    <property type="entry name" value="2,5-diketo-D-gluconic acid reductase A"/>
    <property type="match status" value="1"/>
</dbReference>
<evidence type="ECO:0000256" key="5">
    <source>
        <dbReference type="PIRSR" id="PIRSR000097-2"/>
    </source>
</evidence>
<dbReference type="InterPro" id="IPR020471">
    <property type="entry name" value="AKR"/>
</dbReference>
<evidence type="ECO:0000256" key="4">
    <source>
        <dbReference type="PIRSR" id="PIRSR000097-1"/>
    </source>
</evidence>
<keyword evidence="2" id="KW-0521">NADP</keyword>
<comment type="similarity">
    <text evidence="1">Belongs to the aldo/keto reductase family.</text>
</comment>
<dbReference type="Pfam" id="PF00248">
    <property type="entry name" value="Aldo_ket_red"/>
    <property type="match status" value="1"/>
</dbReference>
<dbReference type="CDD" id="cd19071">
    <property type="entry name" value="AKR_AKR1-5-like"/>
    <property type="match status" value="1"/>
</dbReference>
<dbReference type="GO" id="GO:0016616">
    <property type="term" value="F:oxidoreductase activity, acting on the CH-OH group of donors, NAD or NADP as acceptor"/>
    <property type="evidence" value="ECO:0007669"/>
    <property type="project" value="UniProtKB-ARBA"/>
</dbReference>
<keyword evidence="3" id="KW-0560">Oxidoreductase</keyword>
<feature type="active site" description="Proton donor" evidence="4">
    <location>
        <position position="58"/>
    </location>
</feature>
<dbReference type="SUPFAM" id="SSF51430">
    <property type="entry name" value="NAD(P)-linked oxidoreductase"/>
    <property type="match status" value="1"/>
</dbReference>
<evidence type="ECO:0000259" key="7">
    <source>
        <dbReference type="Pfam" id="PF00248"/>
    </source>
</evidence>